<evidence type="ECO:0000313" key="1">
    <source>
        <dbReference type="EMBL" id="KFF16348.1"/>
    </source>
</evidence>
<dbReference type="RefSeq" id="WP_035621985.1">
    <property type="nucleotide sequence ID" value="NZ_JBEWQG010000001.1"/>
</dbReference>
<dbReference type="AlphaFoldDB" id="A0A086AI34"/>
<evidence type="ECO:0000313" key="4">
    <source>
        <dbReference type="Proteomes" id="UP000198424"/>
    </source>
</evidence>
<organism evidence="1 3">
    <name type="scientific">Flavobacterium hydatis</name>
    <name type="common">Cytophaga aquatilis</name>
    <dbReference type="NCBI Taxonomy" id="991"/>
    <lineage>
        <taxon>Bacteria</taxon>
        <taxon>Pseudomonadati</taxon>
        <taxon>Bacteroidota</taxon>
        <taxon>Flavobacteriia</taxon>
        <taxon>Flavobacteriales</taxon>
        <taxon>Flavobacteriaceae</taxon>
        <taxon>Flavobacterium</taxon>
    </lineage>
</organism>
<dbReference type="Proteomes" id="UP000028712">
    <property type="component" value="Unassembled WGS sequence"/>
</dbReference>
<evidence type="ECO:0000313" key="3">
    <source>
        <dbReference type="Proteomes" id="UP000028712"/>
    </source>
</evidence>
<dbReference type="OrthoDB" id="1374371at2"/>
<comment type="caution">
    <text evidence="1">The sequence shown here is derived from an EMBL/GenBank/DDBJ whole genome shotgun (WGS) entry which is preliminary data.</text>
</comment>
<dbReference type="EMBL" id="JPRM01000015">
    <property type="protein sequence ID" value="KFF16348.1"/>
    <property type="molecule type" value="Genomic_DNA"/>
</dbReference>
<protein>
    <submittedName>
        <fullName evidence="1">Uncharacterized protein</fullName>
    </submittedName>
</protein>
<dbReference type="Proteomes" id="UP000198424">
    <property type="component" value="Unassembled WGS sequence"/>
</dbReference>
<accession>A0A086AI34</accession>
<evidence type="ECO:0000313" key="2">
    <source>
        <dbReference type="EMBL" id="OXA96635.1"/>
    </source>
</evidence>
<name>A0A086AI34_FLAHY</name>
<dbReference type="EMBL" id="MUGY01000004">
    <property type="protein sequence ID" value="OXA96635.1"/>
    <property type="molecule type" value="Genomic_DNA"/>
</dbReference>
<sequence>MLKNILNIEGAQNLSKSEQKMLVGGGKIPPGNCKCFCYNGGNTKISSSCFSYCADGTIPGLEEGSTGNCTFPGGGA</sequence>
<keyword evidence="4" id="KW-1185">Reference proteome</keyword>
<reference evidence="2 4" key="2">
    <citation type="submission" date="2016-11" db="EMBL/GenBank/DDBJ databases">
        <title>Whole genomes of Flavobacteriaceae.</title>
        <authorList>
            <person name="Stine C."/>
            <person name="Li C."/>
            <person name="Tadesse D."/>
        </authorList>
    </citation>
    <scope>NUCLEOTIDE SEQUENCE [LARGE SCALE GENOMIC DNA]</scope>
    <source>
        <strain evidence="2 4">ATCC 29551</strain>
    </source>
</reference>
<gene>
    <name evidence="2" type="ORF">B0A62_05070</name>
    <name evidence="1" type="ORF">IW20_11355</name>
</gene>
<proteinExistence type="predicted"/>
<reference evidence="1 3" key="1">
    <citation type="submission" date="2014-07" db="EMBL/GenBank/DDBJ databases">
        <title>Genome of Flavobacterium hydatis DSM 2063.</title>
        <authorList>
            <person name="Pipes S.E."/>
            <person name="Stropko S.J."/>
            <person name="Newman J.D."/>
        </authorList>
    </citation>
    <scope>NUCLEOTIDE SEQUENCE [LARGE SCALE GENOMIC DNA]</scope>
    <source>
        <strain evidence="1 3">DSM 2063</strain>
    </source>
</reference>